<name>A0A8S4D7D5_PLUXY</name>
<organism evidence="2 3">
    <name type="scientific">Plutella xylostella</name>
    <name type="common">Diamondback moth</name>
    <name type="synonym">Plutella maculipennis</name>
    <dbReference type="NCBI Taxonomy" id="51655"/>
    <lineage>
        <taxon>Eukaryota</taxon>
        <taxon>Metazoa</taxon>
        <taxon>Ecdysozoa</taxon>
        <taxon>Arthropoda</taxon>
        <taxon>Hexapoda</taxon>
        <taxon>Insecta</taxon>
        <taxon>Pterygota</taxon>
        <taxon>Neoptera</taxon>
        <taxon>Endopterygota</taxon>
        <taxon>Lepidoptera</taxon>
        <taxon>Glossata</taxon>
        <taxon>Ditrysia</taxon>
        <taxon>Yponomeutoidea</taxon>
        <taxon>Plutellidae</taxon>
        <taxon>Plutella</taxon>
    </lineage>
</organism>
<keyword evidence="3" id="KW-1185">Reference proteome</keyword>
<feature type="region of interest" description="Disordered" evidence="1">
    <location>
        <begin position="26"/>
        <end position="92"/>
    </location>
</feature>
<evidence type="ECO:0000313" key="2">
    <source>
        <dbReference type="EMBL" id="CAG9096374.1"/>
    </source>
</evidence>
<proteinExistence type="predicted"/>
<feature type="compositionally biased region" description="Polar residues" evidence="1">
    <location>
        <begin position="73"/>
        <end position="82"/>
    </location>
</feature>
<comment type="caution">
    <text evidence="2">The sequence shown here is derived from an EMBL/GenBank/DDBJ whole genome shotgun (WGS) entry which is preliminary data.</text>
</comment>
<dbReference type="AlphaFoldDB" id="A0A8S4D7D5"/>
<evidence type="ECO:0000256" key="1">
    <source>
        <dbReference type="SAM" id="MobiDB-lite"/>
    </source>
</evidence>
<accession>A0A8S4D7D5</accession>
<dbReference type="Proteomes" id="UP000653454">
    <property type="component" value="Unassembled WGS sequence"/>
</dbReference>
<gene>
    <name evidence="2" type="ORF">PLXY2_LOCUS1820</name>
</gene>
<reference evidence="2" key="1">
    <citation type="submission" date="2020-11" db="EMBL/GenBank/DDBJ databases">
        <authorList>
            <person name="Whiteford S."/>
        </authorList>
    </citation>
    <scope>NUCLEOTIDE SEQUENCE</scope>
</reference>
<evidence type="ECO:0000313" key="3">
    <source>
        <dbReference type="Proteomes" id="UP000653454"/>
    </source>
</evidence>
<sequence>MNGPALGRVCAAAARSRVASGVAACSVNSSSSAGGRSPPSPRLLPVSPALSPRPPRPAAASTSVLPPRHHRQQTPILSSISDKTLLPPHTHNPPSLFLSIVSGWQESGCVGAARAARPVSRARAAAARLTAVSDPLTAVSAGDATGTRRQ</sequence>
<protein>
    <submittedName>
        <fullName evidence="2">(diamondback moth) hypothetical protein</fullName>
    </submittedName>
</protein>
<feature type="compositionally biased region" description="Low complexity" evidence="1">
    <location>
        <begin position="26"/>
        <end position="50"/>
    </location>
</feature>
<dbReference type="EMBL" id="CAJHNJ030000004">
    <property type="protein sequence ID" value="CAG9096374.1"/>
    <property type="molecule type" value="Genomic_DNA"/>
</dbReference>